<accession>A0A1G5SIG6</accession>
<dbReference type="PROSITE" id="PS51007">
    <property type="entry name" value="CYTC"/>
    <property type="match status" value="1"/>
</dbReference>
<feature type="domain" description="Cytochrome c" evidence="11">
    <location>
        <begin position="435"/>
        <end position="523"/>
    </location>
</feature>
<evidence type="ECO:0000313" key="13">
    <source>
        <dbReference type="Proteomes" id="UP000198729"/>
    </source>
</evidence>
<dbReference type="Pfam" id="PF00034">
    <property type="entry name" value="Cytochrom_C"/>
    <property type="match status" value="1"/>
</dbReference>
<feature type="transmembrane region" description="Helical" evidence="10">
    <location>
        <begin position="201"/>
        <end position="221"/>
    </location>
</feature>
<feature type="transmembrane region" description="Helical" evidence="10">
    <location>
        <begin position="94"/>
        <end position="115"/>
    </location>
</feature>
<feature type="transmembrane region" description="Helical" evidence="10">
    <location>
        <begin position="369"/>
        <end position="386"/>
    </location>
</feature>
<dbReference type="Gene3D" id="3.40.30.10">
    <property type="entry name" value="Glutaredoxin"/>
    <property type="match status" value="1"/>
</dbReference>
<dbReference type="RefSeq" id="WP_090288352.1">
    <property type="nucleotide sequence ID" value="NZ_FMWO01000100.1"/>
</dbReference>
<dbReference type="PANTHER" id="PTHR34820:SF4">
    <property type="entry name" value="INNER MEMBRANE PROTEIN YEBZ"/>
    <property type="match status" value="1"/>
</dbReference>
<keyword evidence="8 10" id="KW-0472">Membrane</keyword>
<keyword evidence="7 9" id="KW-0408">Iron</keyword>
<evidence type="ECO:0000256" key="2">
    <source>
        <dbReference type="ARBA" id="ARBA00022475"/>
    </source>
</evidence>
<dbReference type="STRING" id="51642.NSMM_880009"/>
<dbReference type="SUPFAM" id="SSF46626">
    <property type="entry name" value="Cytochrome c"/>
    <property type="match status" value="1"/>
</dbReference>
<reference evidence="12 13" key="1">
    <citation type="submission" date="2016-10" db="EMBL/GenBank/DDBJ databases">
        <authorList>
            <person name="de Groot N.N."/>
        </authorList>
    </citation>
    <scope>NUCLEOTIDE SEQUENCE [LARGE SCALE GENOMIC DNA]</scope>
    <source>
        <strain evidence="12">1</strain>
    </source>
</reference>
<feature type="transmembrane region" description="Helical" evidence="10">
    <location>
        <begin position="122"/>
        <end position="143"/>
    </location>
</feature>
<evidence type="ECO:0000256" key="4">
    <source>
        <dbReference type="ARBA" id="ARBA00022692"/>
    </source>
</evidence>
<dbReference type="PANTHER" id="PTHR34820">
    <property type="entry name" value="INNER MEMBRANE PROTEIN YEBZ"/>
    <property type="match status" value="1"/>
</dbReference>
<evidence type="ECO:0000259" key="11">
    <source>
        <dbReference type="PROSITE" id="PS51007"/>
    </source>
</evidence>
<dbReference type="EMBL" id="FMWO01000100">
    <property type="protein sequence ID" value="SCZ87003.1"/>
    <property type="molecule type" value="Genomic_DNA"/>
</dbReference>
<evidence type="ECO:0000256" key="8">
    <source>
        <dbReference type="ARBA" id="ARBA00023136"/>
    </source>
</evidence>
<evidence type="ECO:0000256" key="7">
    <source>
        <dbReference type="ARBA" id="ARBA00023004"/>
    </source>
</evidence>
<dbReference type="AlphaFoldDB" id="A0A1G5SIG6"/>
<dbReference type="GO" id="GO:0046872">
    <property type="term" value="F:metal ion binding"/>
    <property type="evidence" value="ECO:0007669"/>
    <property type="project" value="UniProtKB-KW"/>
</dbReference>
<dbReference type="GO" id="GO:0006825">
    <property type="term" value="P:copper ion transport"/>
    <property type="evidence" value="ECO:0007669"/>
    <property type="project" value="InterPro"/>
</dbReference>
<evidence type="ECO:0000256" key="1">
    <source>
        <dbReference type="ARBA" id="ARBA00004651"/>
    </source>
</evidence>
<dbReference type="Gene3D" id="1.10.760.10">
    <property type="entry name" value="Cytochrome c-like domain"/>
    <property type="match status" value="1"/>
</dbReference>
<keyword evidence="6 10" id="KW-1133">Transmembrane helix</keyword>
<feature type="transmembrane region" description="Helical" evidence="10">
    <location>
        <begin position="155"/>
        <end position="180"/>
    </location>
</feature>
<dbReference type="InterPro" id="IPR009056">
    <property type="entry name" value="Cyt_c-like_dom"/>
</dbReference>
<dbReference type="Proteomes" id="UP000198729">
    <property type="component" value="Unassembled WGS sequence"/>
</dbReference>
<gene>
    <name evidence="12" type="ORF">NSMM_880009</name>
</gene>
<evidence type="ECO:0000256" key="9">
    <source>
        <dbReference type="PROSITE-ProRule" id="PRU00433"/>
    </source>
</evidence>
<organism evidence="12 13">
    <name type="scientific">Nitrosomonas mobilis</name>
    <dbReference type="NCBI Taxonomy" id="51642"/>
    <lineage>
        <taxon>Bacteria</taxon>
        <taxon>Pseudomonadati</taxon>
        <taxon>Pseudomonadota</taxon>
        <taxon>Betaproteobacteria</taxon>
        <taxon>Nitrosomonadales</taxon>
        <taxon>Nitrosomonadaceae</taxon>
        <taxon>Nitrosomonas</taxon>
    </lineage>
</organism>
<dbReference type="OrthoDB" id="9765171at2"/>
<dbReference type="InterPro" id="IPR036249">
    <property type="entry name" value="Thioredoxin-like_sf"/>
</dbReference>
<dbReference type="InterPro" id="IPR032694">
    <property type="entry name" value="CopC/D"/>
</dbReference>
<dbReference type="SUPFAM" id="SSF52833">
    <property type="entry name" value="Thioredoxin-like"/>
    <property type="match status" value="1"/>
</dbReference>
<dbReference type="GO" id="GO:0020037">
    <property type="term" value="F:heme binding"/>
    <property type="evidence" value="ECO:0007669"/>
    <property type="project" value="InterPro"/>
</dbReference>
<evidence type="ECO:0000256" key="6">
    <source>
        <dbReference type="ARBA" id="ARBA00022989"/>
    </source>
</evidence>
<sequence>MLDFFAATARWTQLVANLVLLGSCFFLAYAGRSAALYESPWVRRLERVFPWLAGLILAGLVGILAITTAEATGVDANVLSPSAWLGVIVQTKMGHMWVARAVFASILFALIVFLLQKNPRKCWHYYSCAVAAAFPLIAGALVSHSAAEEDYFTYVSLYAIHILLAGIWLGALPAFLLIIFDKRSIDSQNDILGLNISSLRRFSGLALPVMLAVVLTGIIIADRMIEEDYHALVSSAYGWLLNTKIALLVIILMIAYQARSRWLPLFEKLVKVDMPHNAESTSGLNHFQRLFSDNAQNKKPDNGSSDAAVGVAKLQKWIRIEFILALFLVLFATMLSNTVPAKHEMVEYWPYPFRFSIDATWENPVVQSYFWSGMAVLAIGIASIWLGIKNNWQVRKRYAVSATLIITALLIILPQFAVKAYPETYQSTPVPFDTISISNGSTFFAENCTSCHGPQGAGNGVLAKTFSPPPADLLTEAHTARHTAGDFFHWLTYGIAETGMPSFAANLSEEDRWDTVNYLHAMSRGYQARLLNSSIVPGRPSIGPPMFQFTTVDGKTGILKDYRQRSNVMLVLFSWPDSSVRLKELAEMTDRLRMLNTEILAIPMDEFSKSILEDVAAELPFPVVLDGWYEIKNSYILFRRTLTHPDIMGEGVIPDHMEFLIDRFGYLRARWIPSIDSAGWDDSNLLAKELARLNQEGEILPPPSDHVH</sequence>
<keyword evidence="4 10" id="KW-0812">Transmembrane</keyword>
<protein>
    <submittedName>
        <fullName evidence="12">Cytochrome c, class IC:Cytochrome c, class I</fullName>
    </submittedName>
</protein>
<dbReference type="Pfam" id="PF05425">
    <property type="entry name" value="CopD"/>
    <property type="match status" value="1"/>
</dbReference>
<keyword evidence="3 9" id="KW-0349">Heme</keyword>
<comment type="subcellular location">
    <subcellularLocation>
        <location evidence="1">Cell membrane</location>
        <topology evidence="1">Multi-pass membrane protein</topology>
    </subcellularLocation>
</comment>
<feature type="transmembrane region" description="Helical" evidence="10">
    <location>
        <begin position="51"/>
        <end position="74"/>
    </location>
</feature>
<evidence type="ECO:0000256" key="10">
    <source>
        <dbReference type="SAM" id="Phobius"/>
    </source>
</evidence>
<evidence type="ECO:0000313" key="12">
    <source>
        <dbReference type="EMBL" id="SCZ87003.1"/>
    </source>
</evidence>
<dbReference type="InterPro" id="IPR008457">
    <property type="entry name" value="Cu-R_CopD_dom"/>
</dbReference>
<feature type="transmembrane region" description="Helical" evidence="10">
    <location>
        <begin position="12"/>
        <end position="30"/>
    </location>
</feature>
<evidence type="ECO:0000256" key="5">
    <source>
        <dbReference type="ARBA" id="ARBA00022723"/>
    </source>
</evidence>
<feature type="transmembrane region" description="Helical" evidence="10">
    <location>
        <begin position="398"/>
        <end position="418"/>
    </location>
</feature>
<keyword evidence="2" id="KW-1003">Cell membrane</keyword>
<dbReference type="GO" id="GO:0005886">
    <property type="term" value="C:plasma membrane"/>
    <property type="evidence" value="ECO:0007669"/>
    <property type="project" value="UniProtKB-SubCell"/>
</dbReference>
<dbReference type="InterPro" id="IPR036909">
    <property type="entry name" value="Cyt_c-like_dom_sf"/>
</dbReference>
<evidence type="ECO:0000256" key="3">
    <source>
        <dbReference type="ARBA" id="ARBA00022617"/>
    </source>
</evidence>
<proteinExistence type="predicted"/>
<dbReference type="GO" id="GO:0009055">
    <property type="term" value="F:electron transfer activity"/>
    <property type="evidence" value="ECO:0007669"/>
    <property type="project" value="InterPro"/>
</dbReference>
<keyword evidence="13" id="KW-1185">Reference proteome</keyword>
<feature type="transmembrane region" description="Helical" evidence="10">
    <location>
        <begin position="236"/>
        <end position="256"/>
    </location>
</feature>
<name>A0A1G5SIG6_9PROT</name>
<feature type="transmembrane region" description="Helical" evidence="10">
    <location>
        <begin position="322"/>
        <end position="341"/>
    </location>
</feature>
<keyword evidence="5 9" id="KW-0479">Metal-binding</keyword>